<dbReference type="Proteomes" id="UP000033358">
    <property type="component" value="Unassembled WGS sequence"/>
</dbReference>
<evidence type="ECO:0000313" key="1">
    <source>
        <dbReference type="EMBL" id="KKB96496.1"/>
    </source>
</evidence>
<protein>
    <submittedName>
        <fullName evidence="1">Uncharacterized protein</fullName>
    </submittedName>
</protein>
<reference evidence="1 2" key="1">
    <citation type="submission" date="2015-02" db="EMBL/GenBank/DDBJ databases">
        <title>Single cell genomics of a rare environmental alphaproteobacterium provides unique insights into Rickettsiaceae evolution.</title>
        <authorList>
            <person name="Martijn J."/>
            <person name="Schulz F."/>
            <person name="Zaremba-Niedzwiedzka K."/>
            <person name="Viklund J."/>
            <person name="Stepanauskas R."/>
            <person name="Andersson S.G.E."/>
            <person name="Horn M."/>
            <person name="Guy L."/>
            <person name="Ettema T.J.G."/>
        </authorList>
    </citation>
    <scope>NUCLEOTIDE SEQUENCE [LARGE SCALE GENOMIC DNA]</scope>
    <source>
        <strain evidence="1 2">SCGC AAA041-L04</strain>
    </source>
</reference>
<proteinExistence type="predicted"/>
<sequence>MTQIHRPTIRKITHLNISLTSVGDLYDLTTIKTSENINLNSQRCGHYNI</sequence>
<name>A0A0F5MP80_9RICK</name>
<dbReference type="EMBL" id="JYHA01000067">
    <property type="protein sequence ID" value="KKB96496.1"/>
    <property type="molecule type" value="Genomic_DNA"/>
</dbReference>
<organism evidence="1 2">
    <name type="scientific">Candidatus Arcanibacter lacustris</name>
    <dbReference type="NCBI Taxonomy" id="1607817"/>
    <lineage>
        <taxon>Bacteria</taxon>
        <taxon>Pseudomonadati</taxon>
        <taxon>Pseudomonadota</taxon>
        <taxon>Alphaproteobacteria</taxon>
        <taxon>Rickettsiales</taxon>
        <taxon>Candidatus Arcanibacter</taxon>
    </lineage>
</organism>
<evidence type="ECO:0000313" key="2">
    <source>
        <dbReference type="Proteomes" id="UP000033358"/>
    </source>
</evidence>
<keyword evidence="2" id="KW-1185">Reference proteome</keyword>
<dbReference type="AlphaFoldDB" id="A0A0F5MP80"/>
<comment type="caution">
    <text evidence="1">The sequence shown here is derived from an EMBL/GenBank/DDBJ whole genome shotgun (WGS) entry which is preliminary data.</text>
</comment>
<accession>A0A0F5MP80</accession>
<gene>
    <name evidence="1" type="ORF">SZ25_00416</name>
</gene>